<evidence type="ECO:0000256" key="2">
    <source>
        <dbReference type="ARBA" id="ARBA00004651"/>
    </source>
</evidence>
<evidence type="ECO:0000256" key="5">
    <source>
        <dbReference type="ARBA" id="ARBA00022692"/>
    </source>
</evidence>
<dbReference type="Proteomes" id="UP000887574">
    <property type="component" value="Unplaced"/>
</dbReference>
<evidence type="ECO:0000313" key="13">
    <source>
        <dbReference type="Proteomes" id="UP000887574"/>
    </source>
</evidence>
<name>A0A915DAH3_9BILA</name>
<keyword evidence="9 12" id="KW-0406">Ion transport</keyword>
<gene>
    <name evidence="12" type="primary">inx</name>
</gene>
<dbReference type="PROSITE" id="PS51013">
    <property type="entry name" value="PANNEXIN"/>
    <property type="match status" value="1"/>
</dbReference>
<sequence>MREARKIRSLRDDQRRRMMDVLSGDVADCLDLDENQQAFRQTLWYLLTKVLFLLNIVLQFVLLGAFIGRGYNAWCWNVFISVFGMDDPYNDRWVKAPVFPTDALCDFVVRQLGNSHRHTIQCMLMITSSTRKCSYFSLSTFLLLE</sequence>
<evidence type="ECO:0000256" key="8">
    <source>
        <dbReference type="ARBA" id="ARBA00022989"/>
    </source>
</evidence>
<protein>
    <recommendedName>
        <fullName evidence="12">Innexin</fullName>
    </recommendedName>
</protein>
<evidence type="ECO:0000256" key="4">
    <source>
        <dbReference type="ARBA" id="ARBA00022475"/>
    </source>
</evidence>
<dbReference type="PRINTS" id="PR01262">
    <property type="entry name" value="INNEXIN"/>
</dbReference>
<keyword evidence="10 12" id="KW-0472">Membrane</keyword>
<dbReference type="GO" id="GO:0005243">
    <property type="term" value="F:gap junction channel activity"/>
    <property type="evidence" value="ECO:0007669"/>
    <property type="project" value="TreeGrafter"/>
</dbReference>
<keyword evidence="6" id="KW-0303">Gap junction</keyword>
<dbReference type="GO" id="GO:0005921">
    <property type="term" value="C:gap junction"/>
    <property type="evidence" value="ECO:0007669"/>
    <property type="project" value="UniProtKB-SubCell"/>
</dbReference>
<comment type="similarity">
    <text evidence="12">Belongs to the pannexin family.</text>
</comment>
<evidence type="ECO:0000256" key="7">
    <source>
        <dbReference type="ARBA" id="ARBA00022949"/>
    </source>
</evidence>
<evidence type="ECO:0000256" key="1">
    <source>
        <dbReference type="ARBA" id="ARBA00004610"/>
    </source>
</evidence>
<reference evidence="14" key="1">
    <citation type="submission" date="2022-11" db="UniProtKB">
        <authorList>
            <consortium name="WormBaseParasite"/>
        </authorList>
    </citation>
    <scope>IDENTIFICATION</scope>
</reference>
<feature type="transmembrane region" description="Helical" evidence="12">
    <location>
        <begin position="43"/>
        <end position="67"/>
    </location>
</feature>
<dbReference type="Pfam" id="PF00876">
    <property type="entry name" value="Innexin"/>
    <property type="match status" value="1"/>
</dbReference>
<evidence type="ECO:0000256" key="6">
    <source>
        <dbReference type="ARBA" id="ARBA00022868"/>
    </source>
</evidence>
<evidence type="ECO:0000256" key="11">
    <source>
        <dbReference type="ARBA" id="ARBA00023303"/>
    </source>
</evidence>
<dbReference type="GO" id="GO:0005886">
    <property type="term" value="C:plasma membrane"/>
    <property type="evidence" value="ECO:0007669"/>
    <property type="project" value="UniProtKB-SubCell"/>
</dbReference>
<keyword evidence="8 12" id="KW-1133">Transmembrane helix</keyword>
<proteinExistence type="inferred from homology"/>
<dbReference type="PANTHER" id="PTHR11893">
    <property type="entry name" value="INNEXIN"/>
    <property type="match status" value="1"/>
</dbReference>
<dbReference type="PANTHER" id="PTHR11893:SF20">
    <property type="entry name" value="INNEXIN-3"/>
    <property type="match status" value="1"/>
</dbReference>
<dbReference type="GO" id="GO:0034220">
    <property type="term" value="P:monoatomic ion transmembrane transport"/>
    <property type="evidence" value="ECO:0007669"/>
    <property type="project" value="UniProtKB-KW"/>
</dbReference>
<keyword evidence="3 12" id="KW-0813">Transport</keyword>
<keyword evidence="4" id="KW-1003">Cell membrane</keyword>
<dbReference type="WBParaSite" id="jg17577">
    <property type="protein sequence ID" value="jg17577"/>
    <property type="gene ID" value="jg17577"/>
</dbReference>
<evidence type="ECO:0000313" key="14">
    <source>
        <dbReference type="WBParaSite" id="jg17577"/>
    </source>
</evidence>
<keyword evidence="5 12" id="KW-0812">Transmembrane</keyword>
<evidence type="ECO:0000256" key="3">
    <source>
        <dbReference type="ARBA" id="ARBA00022448"/>
    </source>
</evidence>
<dbReference type="InterPro" id="IPR000990">
    <property type="entry name" value="Innexin"/>
</dbReference>
<dbReference type="AlphaFoldDB" id="A0A915DAH3"/>
<evidence type="ECO:0000256" key="12">
    <source>
        <dbReference type="RuleBase" id="RU010713"/>
    </source>
</evidence>
<accession>A0A915DAH3</accession>
<comment type="caution">
    <text evidence="12">Lacks conserved residue(s) required for the propagation of feature annotation.</text>
</comment>
<comment type="subcellular location">
    <subcellularLocation>
        <location evidence="1">Cell junction</location>
        <location evidence="1">Gap junction</location>
    </subcellularLocation>
    <subcellularLocation>
        <location evidence="2 12">Cell membrane</location>
        <topology evidence="2 12">Multi-pass membrane protein</topology>
    </subcellularLocation>
</comment>
<keyword evidence="11 12" id="KW-0407">Ion channel</keyword>
<evidence type="ECO:0000256" key="10">
    <source>
        <dbReference type="ARBA" id="ARBA00023136"/>
    </source>
</evidence>
<organism evidence="13 14">
    <name type="scientific">Ditylenchus dipsaci</name>
    <dbReference type="NCBI Taxonomy" id="166011"/>
    <lineage>
        <taxon>Eukaryota</taxon>
        <taxon>Metazoa</taxon>
        <taxon>Ecdysozoa</taxon>
        <taxon>Nematoda</taxon>
        <taxon>Chromadorea</taxon>
        <taxon>Rhabditida</taxon>
        <taxon>Tylenchina</taxon>
        <taxon>Tylenchomorpha</taxon>
        <taxon>Sphaerularioidea</taxon>
        <taxon>Anguinidae</taxon>
        <taxon>Anguininae</taxon>
        <taxon>Ditylenchus</taxon>
    </lineage>
</organism>
<keyword evidence="13" id="KW-1185">Reference proteome</keyword>
<evidence type="ECO:0000256" key="9">
    <source>
        <dbReference type="ARBA" id="ARBA00023065"/>
    </source>
</evidence>
<comment type="function">
    <text evidence="12">Structural component of the gap junctions.</text>
</comment>
<keyword evidence="7" id="KW-0965">Cell junction</keyword>